<keyword evidence="10 13" id="KW-0472">Membrane</keyword>
<evidence type="ECO:0000256" key="3">
    <source>
        <dbReference type="ARBA" id="ARBA00022448"/>
    </source>
</evidence>
<evidence type="ECO:0000256" key="5">
    <source>
        <dbReference type="ARBA" id="ARBA00022692"/>
    </source>
</evidence>
<evidence type="ECO:0000313" key="15">
    <source>
        <dbReference type="Proteomes" id="UP001500827"/>
    </source>
</evidence>
<dbReference type="EMBL" id="BAABBM010000001">
    <property type="protein sequence ID" value="GAA3897605.1"/>
    <property type="molecule type" value="Genomic_DNA"/>
</dbReference>
<comment type="caution">
    <text evidence="14">The sequence shown here is derived from an EMBL/GenBank/DDBJ whole genome shotgun (WGS) entry which is preliminary data.</text>
</comment>
<evidence type="ECO:0000256" key="9">
    <source>
        <dbReference type="ARBA" id="ARBA00023065"/>
    </source>
</evidence>
<evidence type="ECO:0000313" key="14">
    <source>
        <dbReference type="EMBL" id="GAA3897605.1"/>
    </source>
</evidence>
<reference evidence="15" key="1">
    <citation type="journal article" date="2019" name="Int. J. Syst. Evol. Microbiol.">
        <title>The Global Catalogue of Microorganisms (GCM) 10K type strain sequencing project: providing services to taxonomists for standard genome sequencing and annotation.</title>
        <authorList>
            <consortium name="The Broad Institute Genomics Platform"/>
            <consortium name="The Broad Institute Genome Sequencing Center for Infectious Disease"/>
            <person name="Wu L."/>
            <person name="Ma J."/>
        </authorList>
    </citation>
    <scope>NUCLEOTIDE SEQUENCE [LARGE SCALE GENOMIC DNA]</scope>
    <source>
        <strain evidence="15">JCM 17543</strain>
    </source>
</reference>
<organism evidence="14 15">
    <name type="scientific">Sphingomonas limnosediminicola</name>
    <dbReference type="NCBI Taxonomy" id="940133"/>
    <lineage>
        <taxon>Bacteria</taxon>
        <taxon>Pseudomonadati</taxon>
        <taxon>Pseudomonadota</taxon>
        <taxon>Alphaproteobacteria</taxon>
        <taxon>Sphingomonadales</taxon>
        <taxon>Sphingomonadaceae</taxon>
        <taxon>Sphingomonas</taxon>
    </lineage>
</organism>
<dbReference type="InterPro" id="IPR010617">
    <property type="entry name" value="TMEM175-like"/>
</dbReference>
<evidence type="ECO:0000256" key="10">
    <source>
        <dbReference type="ARBA" id="ARBA00023136"/>
    </source>
</evidence>
<evidence type="ECO:0000256" key="7">
    <source>
        <dbReference type="ARBA" id="ARBA00022958"/>
    </source>
</evidence>
<keyword evidence="6" id="KW-0631">Potassium channel</keyword>
<name>A0ABP7LDG8_9SPHN</name>
<keyword evidence="7" id="KW-0630">Potassium</keyword>
<keyword evidence="15" id="KW-1185">Reference proteome</keyword>
<sequence length="190" mass="20831">MSPGRLNALTDGVVAIVLTIMVLELKFPAEPTFGAVLAVLPLLAAYLLAFVYVAIYWNNHHHMMSSARAVTGAALWANHALLFWLTLFPLMIRWIDEAGMTSLPVASFGLVLVGASISYVILERTLIKGEGERSEVKRALGAGSKEWISFALYLASVPAAFVSPFISIAIYIGVAIIWLVPDRRFEERRA</sequence>
<protein>
    <submittedName>
        <fullName evidence="14">TMEM175 family protein</fullName>
    </submittedName>
</protein>
<evidence type="ECO:0000256" key="11">
    <source>
        <dbReference type="ARBA" id="ARBA00023303"/>
    </source>
</evidence>
<feature type="transmembrane region" description="Helical" evidence="13">
    <location>
        <begin position="69"/>
        <end position="91"/>
    </location>
</feature>
<evidence type="ECO:0000256" key="2">
    <source>
        <dbReference type="ARBA" id="ARBA00006920"/>
    </source>
</evidence>
<dbReference type="RefSeq" id="WP_344699126.1">
    <property type="nucleotide sequence ID" value="NZ_BAABBM010000001.1"/>
</dbReference>
<comment type="similarity">
    <text evidence="2">Belongs to the TMEM175 family.</text>
</comment>
<evidence type="ECO:0000256" key="8">
    <source>
        <dbReference type="ARBA" id="ARBA00022989"/>
    </source>
</evidence>
<proteinExistence type="inferred from homology"/>
<gene>
    <name evidence="14" type="ORF">GCM10022276_15720</name>
</gene>
<feature type="transmembrane region" description="Helical" evidence="13">
    <location>
        <begin position="103"/>
        <end position="122"/>
    </location>
</feature>
<keyword evidence="3" id="KW-0813">Transport</keyword>
<evidence type="ECO:0000256" key="13">
    <source>
        <dbReference type="SAM" id="Phobius"/>
    </source>
</evidence>
<evidence type="ECO:0000256" key="12">
    <source>
        <dbReference type="ARBA" id="ARBA00034430"/>
    </source>
</evidence>
<keyword evidence="4" id="KW-0633">Potassium transport</keyword>
<keyword evidence="8 13" id="KW-1133">Transmembrane helix</keyword>
<evidence type="ECO:0000256" key="6">
    <source>
        <dbReference type="ARBA" id="ARBA00022826"/>
    </source>
</evidence>
<feature type="transmembrane region" description="Helical" evidence="13">
    <location>
        <begin position="150"/>
        <end position="180"/>
    </location>
</feature>
<keyword evidence="5 13" id="KW-0812">Transmembrane</keyword>
<feature type="transmembrane region" description="Helical" evidence="13">
    <location>
        <begin position="35"/>
        <end position="57"/>
    </location>
</feature>
<dbReference type="Pfam" id="PF06736">
    <property type="entry name" value="TMEM175"/>
    <property type="match status" value="1"/>
</dbReference>
<comment type="catalytic activity">
    <reaction evidence="12">
        <text>K(+)(in) = K(+)(out)</text>
        <dbReference type="Rhea" id="RHEA:29463"/>
        <dbReference type="ChEBI" id="CHEBI:29103"/>
    </reaction>
</comment>
<keyword evidence="11" id="KW-0407">Ion channel</keyword>
<evidence type="ECO:0000256" key="4">
    <source>
        <dbReference type="ARBA" id="ARBA00022538"/>
    </source>
</evidence>
<evidence type="ECO:0000256" key="1">
    <source>
        <dbReference type="ARBA" id="ARBA00004141"/>
    </source>
</evidence>
<dbReference type="Proteomes" id="UP001500827">
    <property type="component" value="Unassembled WGS sequence"/>
</dbReference>
<comment type="subcellular location">
    <subcellularLocation>
        <location evidence="1">Membrane</location>
        <topology evidence="1">Multi-pass membrane protein</topology>
    </subcellularLocation>
</comment>
<accession>A0ABP7LDG8</accession>
<keyword evidence="9" id="KW-0406">Ion transport</keyword>